<evidence type="ECO:0000313" key="3">
    <source>
        <dbReference type="Proteomes" id="UP000830671"/>
    </source>
</evidence>
<accession>A0A9Q8SYZ8</accession>
<feature type="compositionally biased region" description="Polar residues" evidence="1">
    <location>
        <begin position="92"/>
        <end position="107"/>
    </location>
</feature>
<protein>
    <submittedName>
        <fullName evidence="2">Uncharacterized protein</fullName>
    </submittedName>
</protein>
<name>A0A9Q8SYZ8_9PEZI</name>
<evidence type="ECO:0000313" key="2">
    <source>
        <dbReference type="EMBL" id="UQC86189.1"/>
    </source>
</evidence>
<keyword evidence="3" id="KW-1185">Reference proteome</keyword>
<dbReference type="EMBL" id="CP019478">
    <property type="protein sequence ID" value="UQC86189.1"/>
    <property type="molecule type" value="Genomic_DNA"/>
</dbReference>
<organism evidence="2 3">
    <name type="scientific">Colletotrichum lupini</name>
    <dbReference type="NCBI Taxonomy" id="145971"/>
    <lineage>
        <taxon>Eukaryota</taxon>
        <taxon>Fungi</taxon>
        <taxon>Dikarya</taxon>
        <taxon>Ascomycota</taxon>
        <taxon>Pezizomycotina</taxon>
        <taxon>Sordariomycetes</taxon>
        <taxon>Hypocreomycetidae</taxon>
        <taxon>Glomerellales</taxon>
        <taxon>Glomerellaceae</taxon>
        <taxon>Colletotrichum</taxon>
        <taxon>Colletotrichum acutatum species complex</taxon>
    </lineage>
</organism>
<gene>
    <name evidence="2" type="ORF">CLUP02_11689</name>
</gene>
<sequence>MRREGPPVNKPTIAPDPVFLARIPLLSINKVRNEPRLLWQLRTVHQTSASRPADLATGTAQATTDVFCAVLTLSGPSSTERGSQLRVVERQNNNGIELNGEATSSKIGSGLQEERYSKTGPPNNNGGSCASQSLHTTTTIDEAILTADQRVWEALASNGLYGDIDELDWASQTHRLPKRYLVCVSASQRGMCPAMNRGIFQQEKMEGQMERKKKSKRVRGDNSGQVPFDNSAILFPGTTSQNTVYWAWPMPATPGLSKKLHRSNKQSGCPSWQFFHHDVAVSNAFRRPVFTRKLEES</sequence>
<dbReference type="GeneID" id="73345666"/>
<feature type="region of interest" description="Disordered" evidence="1">
    <location>
        <begin position="92"/>
        <end position="132"/>
    </location>
</feature>
<dbReference type="AlphaFoldDB" id="A0A9Q8SYZ8"/>
<reference evidence="2" key="1">
    <citation type="journal article" date="2021" name="Mol. Plant Microbe Interact.">
        <title>Complete Genome Sequence of the Plant-Pathogenic Fungus Colletotrichum lupini.</title>
        <authorList>
            <person name="Baroncelli R."/>
            <person name="Pensec F."/>
            <person name="Da Lio D."/>
            <person name="Boufleur T."/>
            <person name="Vicente I."/>
            <person name="Sarrocco S."/>
            <person name="Picot A."/>
            <person name="Baraldi E."/>
            <person name="Sukno S."/>
            <person name="Thon M."/>
            <person name="Le Floch G."/>
        </authorList>
    </citation>
    <scope>NUCLEOTIDE SEQUENCE</scope>
    <source>
        <strain evidence="2">IMI 504893</strain>
    </source>
</reference>
<dbReference type="Proteomes" id="UP000830671">
    <property type="component" value="Chromosome 6"/>
</dbReference>
<dbReference type="RefSeq" id="XP_049147801.1">
    <property type="nucleotide sequence ID" value="XM_049290656.1"/>
</dbReference>
<dbReference type="KEGG" id="clup:CLUP02_11689"/>
<evidence type="ECO:0000256" key="1">
    <source>
        <dbReference type="SAM" id="MobiDB-lite"/>
    </source>
</evidence>
<feature type="compositionally biased region" description="Polar residues" evidence="1">
    <location>
        <begin position="120"/>
        <end position="132"/>
    </location>
</feature>
<proteinExistence type="predicted"/>